<dbReference type="Gene3D" id="2.40.10.270">
    <property type="entry name" value="Bacteriophage SPP1 head-tail adaptor protein"/>
    <property type="match status" value="1"/>
</dbReference>
<dbReference type="EMBL" id="UAWG01000012">
    <property type="protein sequence ID" value="SQB60307.1"/>
    <property type="molecule type" value="Genomic_DNA"/>
</dbReference>
<dbReference type="NCBIfam" id="TIGR01563">
    <property type="entry name" value="gp16_SPP1"/>
    <property type="match status" value="1"/>
</dbReference>
<dbReference type="InterPro" id="IPR008767">
    <property type="entry name" value="Phage_SPP1_head-tail_adaptor"/>
</dbReference>
<sequence>MVIKLARLNNWISIKKLEEKIIKGRRQPTEPTPFYDCWAEVLDLFGKELYEAMAMKLENTVTFKVRYCKKLEELRNKENFIVEWQGRQYEIYYPDFLGYKKDFIKLKCKEVL</sequence>
<accession>A0A2X2Y9P3</accession>
<organism evidence="1 2">
    <name type="scientific">Clostridium perfringens</name>
    <dbReference type="NCBI Taxonomy" id="1502"/>
    <lineage>
        <taxon>Bacteria</taxon>
        <taxon>Bacillati</taxon>
        <taxon>Bacillota</taxon>
        <taxon>Clostridia</taxon>
        <taxon>Eubacteriales</taxon>
        <taxon>Clostridiaceae</taxon>
        <taxon>Clostridium</taxon>
    </lineage>
</organism>
<dbReference type="AlphaFoldDB" id="A0A2X2Y9P3"/>
<evidence type="ECO:0000313" key="2">
    <source>
        <dbReference type="Proteomes" id="UP000249986"/>
    </source>
</evidence>
<gene>
    <name evidence="1" type="ORF">NCTC10719_01897</name>
</gene>
<dbReference type="Pfam" id="PF05521">
    <property type="entry name" value="Phage_HCP"/>
    <property type="match status" value="1"/>
</dbReference>
<proteinExistence type="predicted"/>
<evidence type="ECO:0000313" key="1">
    <source>
        <dbReference type="EMBL" id="SQB60307.1"/>
    </source>
</evidence>
<reference evidence="1 2" key="1">
    <citation type="submission" date="2018-06" db="EMBL/GenBank/DDBJ databases">
        <authorList>
            <consortium name="Pathogen Informatics"/>
            <person name="Doyle S."/>
        </authorList>
    </citation>
    <scope>NUCLEOTIDE SEQUENCE [LARGE SCALE GENOMIC DNA]</scope>
    <source>
        <strain evidence="1 2">NCTC10719</strain>
    </source>
</reference>
<dbReference type="InterPro" id="IPR038666">
    <property type="entry name" value="SSP1_head-tail_sf"/>
</dbReference>
<name>A0A2X2Y9P3_CLOPF</name>
<protein>
    <submittedName>
        <fullName evidence="1">Phage head-tail adaptor</fullName>
    </submittedName>
</protein>
<dbReference type="Proteomes" id="UP000249986">
    <property type="component" value="Unassembled WGS sequence"/>
</dbReference>